<keyword evidence="5" id="KW-1185">Reference proteome</keyword>
<dbReference type="EMBL" id="QXFU01000904">
    <property type="protein sequence ID" value="KAE9016719.1"/>
    <property type="molecule type" value="Genomic_DNA"/>
</dbReference>
<proteinExistence type="predicted"/>
<organism evidence="3 5">
    <name type="scientific">Phytophthora rubi</name>
    <dbReference type="NCBI Taxonomy" id="129364"/>
    <lineage>
        <taxon>Eukaryota</taxon>
        <taxon>Sar</taxon>
        <taxon>Stramenopiles</taxon>
        <taxon>Oomycota</taxon>
        <taxon>Peronosporomycetes</taxon>
        <taxon>Peronosporales</taxon>
        <taxon>Peronosporaceae</taxon>
        <taxon>Phytophthora</taxon>
    </lineage>
</organism>
<gene>
    <name evidence="1" type="ORF">PR001_g15944</name>
    <name evidence="2" type="ORF">PR002_g13590</name>
    <name evidence="3" type="ORF">PR003_g18379</name>
</gene>
<dbReference type="AlphaFoldDB" id="A0A6A4E154"/>
<evidence type="ECO:0000313" key="1">
    <source>
        <dbReference type="EMBL" id="KAE9011330.1"/>
    </source>
</evidence>
<evidence type="ECO:0000313" key="6">
    <source>
        <dbReference type="Proteomes" id="UP000435112"/>
    </source>
</evidence>
<dbReference type="OrthoDB" id="111345at2759"/>
<evidence type="ECO:0000313" key="3">
    <source>
        <dbReference type="EMBL" id="KAE9317854.1"/>
    </source>
</evidence>
<evidence type="ECO:0000313" key="4">
    <source>
        <dbReference type="Proteomes" id="UP000429607"/>
    </source>
</evidence>
<dbReference type="Proteomes" id="UP000434957">
    <property type="component" value="Unassembled WGS sequence"/>
</dbReference>
<dbReference type="EMBL" id="QXFV01001229">
    <property type="protein sequence ID" value="KAE9011330.1"/>
    <property type="molecule type" value="Genomic_DNA"/>
</dbReference>
<name>A0A6A4E154_9STRA</name>
<comment type="caution">
    <text evidence="3">The sequence shown here is derived from an EMBL/GenBank/DDBJ whole genome shotgun (WGS) entry which is preliminary data.</text>
</comment>
<sequence length="219" mass="24732">MKALMSERGLAVRDWPALLPVVQAALNGMPADRLRRKTPLTAFTASPGGSQLTSILHPRKPVDTPVEWVVQEPQEEVRVALDGIHAEIVDASEKRRRAARERHSRRQGVKLQKFSEGDFVLAATATGRSGNKLALVWRDPKRMVKSLSDFTFEVVDIIPPFDALVRHPSRLQLYREAARGRAEGLKGKAIYRKGGHLAEAHRDYRRLSPDTHRYEMFVK</sequence>
<accession>A0A6A4E154</accession>
<dbReference type="Proteomes" id="UP000435112">
    <property type="component" value="Unassembled WGS sequence"/>
</dbReference>
<dbReference type="Proteomes" id="UP000429607">
    <property type="component" value="Unassembled WGS sequence"/>
</dbReference>
<evidence type="ECO:0000313" key="2">
    <source>
        <dbReference type="EMBL" id="KAE9016719.1"/>
    </source>
</evidence>
<evidence type="ECO:0000313" key="5">
    <source>
        <dbReference type="Proteomes" id="UP000434957"/>
    </source>
</evidence>
<protein>
    <submittedName>
        <fullName evidence="3">Uncharacterized protein</fullName>
    </submittedName>
</protein>
<reference evidence="3 5" key="1">
    <citation type="submission" date="2018-08" db="EMBL/GenBank/DDBJ databases">
        <title>Genomic investigation of the strawberry pathogen Phytophthora fragariae indicates pathogenicity is determined by transcriptional variation in three key races.</title>
        <authorList>
            <person name="Adams T.M."/>
            <person name="Armitage A.D."/>
            <person name="Sobczyk M.K."/>
            <person name="Bates H.J."/>
            <person name="Dunwell J.M."/>
            <person name="Nellist C.F."/>
            <person name="Harrison R.J."/>
        </authorList>
    </citation>
    <scope>NUCLEOTIDE SEQUENCE [LARGE SCALE GENOMIC DNA]</scope>
    <source>
        <strain evidence="1 4">SCRP249</strain>
        <strain evidence="2 6">SCRP324</strain>
        <strain evidence="3 5">SCRP333</strain>
    </source>
</reference>
<dbReference type="EMBL" id="QXFT01001468">
    <property type="protein sequence ID" value="KAE9317854.1"/>
    <property type="molecule type" value="Genomic_DNA"/>
</dbReference>